<gene>
    <name evidence="1" type="ORF">N0V89_009353</name>
</gene>
<evidence type="ECO:0000313" key="1">
    <source>
        <dbReference type="EMBL" id="KAJ4347981.1"/>
    </source>
</evidence>
<organism evidence="1 2">
    <name type="scientific">Didymosphaeria variabile</name>
    <dbReference type="NCBI Taxonomy" id="1932322"/>
    <lineage>
        <taxon>Eukaryota</taxon>
        <taxon>Fungi</taxon>
        <taxon>Dikarya</taxon>
        <taxon>Ascomycota</taxon>
        <taxon>Pezizomycotina</taxon>
        <taxon>Dothideomycetes</taxon>
        <taxon>Pleosporomycetidae</taxon>
        <taxon>Pleosporales</taxon>
        <taxon>Massarineae</taxon>
        <taxon>Didymosphaeriaceae</taxon>
        <taxon>Didymosphaeria</taxon>
    </lineage>
</organism>
<evidence type="ECO:0000313" key="2">
    <source>
        <dbReference type="Proteomes" id="UP001140513"/>
    </source>
</evidence>
<dbReference type="GeneID" id="80912883"/>
<accession>A0A9W9C773</accession>
<protein>
    <submittedName>
        <fullName evidence="1">Uncharacterized protein</fullName>
    </submittedName>
</protein>
<dbReference type="EMBL" id="JAPEUX010000007">
    <property type="protein sequence ID" value="KAJ4347981.1"/>
    <property type="molecule type" value="Genomic_DNA"/>
</dbReference>
<dbReference type="Proteomes" id="UP001140513">
    <property type="component" value="Unassembled WGS sequence"/>
</dbReference>
<dbReference type="RefSeq" id="XP_056067369.1">
    <property type="nucleotide sequence ID" value="XM_056218104.1"/>
</dbReference>
<comment type="caution">
    <text evidence="1">The sequence shown here is derived from an EMBL/GenBank/DDBJ whole genome shotgun (WGS) entry which is preliminary data.</text>
</comment>
<proteinExistence type="predicted"/>
<reference evidence="1" key="1">
    <citation type="submission" date="2022-10" db="EMBL/GenBank/DDBJ databases">
        <title>Tapping the CABI collections for fungal endophytes: first genome assemblies for Collariella, Neodidymelliopsis, Ascochyta clinopodiicola, Didymella pomorum, Didymosphaeria variabile, Neocosmospora piperis and Neocucurbitaria cava.</title>
        <authorList>
            <person name="Hill R."/>
        </authorList>
    </citation>
    <scope>NUCLEOTIDE SEQUENCE</scope>
    <source>
        <strain evidence="1">IMI 356815</strain>
    </source>
</reference>
<sequence>MPQPTLPDRIWSVFSIIRLGFKAPFTERGPPEFLYDLFKDCLNQLEKEERPEWIMWGNETTDPDRSPDRNEPVLCGSYPWYERHCDFFTVEAPSDGPLDDSIEAEMTKLRQNCISLLPDILCGKDRPHGDIKEVTLGMDAYQEKVDPDLGHHVNDFVLLVYWSNQEAMARFKHPELESIAQYGKKIETDWWRQEVDAEVRQKRM</sequence>
<dbReference type="OrthoDB" id="3792212at2759"/>
<keyword evidence="2" id="KW-1185">Reference proteome</keyword>
<name>A0A9W9C773_9PLEO</name>
<dbReference type="AlphaFoldDB" id="A0A9W9C773"/>